<dbReference type="PANTHER" id="PTHR33734">
    <property type="entry name" value="LYSM DOMAIN-CONTAINING GPI-ANCHORED PROTEIN 2"/>
    <property type="match status" value="1"/>
</dbReference>
<feature type="domain" description="LysM" evidence="4">
    <location>
        <begin position="486"/>
        <end position="530"/>
    </location>
</feature>
<evidence type="ECO:0000313" key="5">
    <source>
        <dbReference type="EMBL" id="SFR36530.1"/>
    </source>
</evidence>
<dbReference type="Gene3D" id="3.10.350.10">
    <property type="entry name" value="LysM domain"/>
    <property type="match status" value="2"/>
</dbReference>
<proteinExistence type="inferred from homology"/>
<dbReference type="STRING" id="400055.SAMN04490243_1148"/>
<reference evidence="5 6" key="1">
    <citation type="submission" date="2016-10" db="EMBL/GenBank/DDBJ databases">
        <authorList>
            <person name="de Groot N.N."/>
        </authorList>
    </citation>
    <scope>NUCLEOTIDE SEQUENCE [LARGE SCALE GENOMIC DNA]</scope>
    <source>
        <strain evidence="5 6">DSM 21019</strain>
    </source>
</reference>
<name>A0A1I6G335_9FLAO</name>
<dbReference type="SMART" id="SM00257">
    <property type="entry name" value="LysM"/>
    <property type="match status" value="2"/>
</dbReference>
<feature type="chain" id="PRO_5011774034" evidence="3">
    <location>
        <begin position="19"/>
        <end position="536"/>
    </location>
</feature>
<dbReference type="CDD" id="cd00118">
    <property type="entry name" value="LysM"/>
    <property type="match status" value="2"/>
</dbReference>
<feature type="compositionally biased region" description="Low complexity" evidence="2">
    <location>
        <begin position="466"/>
        <end position="481"/>
    </location>
</feature>
<dbReference type="GO" id="GO:0016020">
    <property type="term" value="C:membrane"/>
    <property type="evidence" value="ECO:0007669"/>
    <property type="project" value="InterPro"/>
</dbReference>
<evidence type="ECO:0000256" key="1">
    <source>
        <dbReference type="ARBA" id="ARBA00007734"/>
    </source>
</evidence>
<dbReference type="PROSITE" id="PS51782">
    <property type="entry name" value="LYSM"/>
    <property type="match status" value="2"/>
</dbReference>
<evidence type="ECO:0000256" key="3">
    <source>
        <dbReference type="SAM" id="SignalP"/>
    </source>
</evidence>
<evidence type="ECO:0000256" key="2">
    <source>
        <dbReference type="SAM" id="MobiDB-lite"/>
    </source>
</evidence>
<feature type="domain" description="LysM" evidence="4">
    <location>
        <begin position="411"/>
        <end position="454"/>
    </location>
</feature>
<keyword evidence="3" id="KW-0732">Signal</keyword>
<dbReference type="Proteomes" id="UP000199534">
    <property type="component" value="Unassembled WGS sequence"/>
</dbReference>
<dbReference type="InterPro" id="IPR023346">
    <property type="entry name" value="Lysozyme-like_dom_sf"/>
</dbReference>
<keyword evidence="6" id="KW-1185">Reference proteome</keyword>
<dbReference type="Pfam" id="PF01476">
    <property type="entry name" value="LysM"/>
    <property type="match status" value="2"/>
</dbReference>
<dbReference type="CDD" id="cd16894">
    <property type="entry name" value="MltD-like"/>
    <property type="match status" value="1"/>
</dbReference>
<gene>
    <name evidence="5" type="ORF">SAMN04490243_1148</name>
</gene>
<evidence type="ECO:0000313" key="6">
    <source>
        <dbReference type="Proteomes" id="UP000199534"/>
    </source>
</evidence>
<protein>
    <submittedName>
        <fullName evidence="5">Membrane-bound lytic murein transglycosylase D</fullName>
    </submittedName>
</protein>
<dbReference type="PANTHER" id="PTHR33734:SF22">
    <property type="entry name" value="MEMBRANE-BOUND LYTIC MUREIN TRANSGLYCOSYLASE D"/>
    <property type="match status" value="1"/>
</dbReference>
<dbReference type="InterPro" id="IPR000189">
    <property type="entry name" value="Transglyc_AS"/>
</dbReference>
<dbReference type="GO" id="GO:0008932">
    <property type="term" value="F:lytic endotransglycosylase activity"/>
    <property type="evidence" value="ECO:0007669"/>
    <property type="project" value="TreeGrafter"/>
</dbReference>
<feature type="signal peptide" evidence="3">
    <location>
        <begin position="1"/>
        <end position="18"/>
    </location>
</feature>
<dbReference type="RefSeq" id="WP_092981395.1">
    <property type="nucleotide sequence ID" value="NZ_FOYQ01000001.1"/>
</dbReference>
<dbReference type="PROSITE" id="PS00922">
    <property type="entry name" value="TRANSGLYCOSYLASE"/>
    <property type="match status" value="1"/>
</dbReference>
<dbReference type="InterPro" id="IPR036779">
    <property type="entry name" value="LysM_dom_sf"/>
</dbReference>
<dbReference type="Pfam" id="PF01464">
    <property type="entry name" value="SLT"/>
    <property type="match status" value="1"/>
</dbReference>
<dbReference type="SUPFAM" id="SSF53955">
    <property type="entry name" value="Lysozyme-like"/>
    <property type="match status" value="1"/>
</dbReference>
<organism evidence="5 6">
    <name type="scientific">Robiginitalea myxolifaciens</name>
    <dbReference type="NCBI Taxonomy" id="400055"/>
    <lineage>
        <taxon>Bacteria</taxon>
        <taxon>Pseudomonadati</taxon>
        <taxon>Bacteroidota</taxon>
        <taxon>Flavobacteriia</taxon>
        <taxon>Flavobacteriales</taxon>
        <taxon>Flavobacteriaceae</taxon>
        <taxon>Robiginitalea</taxon>
    </lineage>
</organism>
<dbReference type="InterPro" id="IPR008258">
    <property type="entry name" value="Transglycosylase_SLT_dom_1"/>
</dbReference>
<dbReference type="InterPro" id="IPR018392">
    <property type="entry name" value="LysM"/>
</dbReference>
<dbReference type="GO" id="GO:0000270">
    <property type="term" value="P:peptidoglycan metabolic process"/>
    <property type="evidence" value="ECO:0007669"/>
    <property type="project" value="InterPro"/>
</dbReference>
<accession>A0A1I6G335</accession>
<dbReference type="SUPFAM" id="SSF54106">
    <property type="entry name" value="LysM domain"/>
    <property type="match status" value="2"/>
</dbReference>
<dbReference type="Gene3D" id="1.10.530.10">
    <property type="match status" value="1"/>
</dbReference>
<feature type="region of interest" description="Disordered" evidence="2">
    <location>
        <begin position="457"/>
        <end position="484"/>
    </location>
</feature>
<comment type="similarity">
    <text evidence="1">Belongs to the transglycosylase Slt family.</text>
</comment>
<sequence length="536" mass="60018">MKQIVAIWLLVGCSLVSAQENEAQESQQSLTDSVVVEASKPELADDTRVALEGQASLDSAQSEASELKDLPLAATYDSLWLKELTEAASRYGDMYAVVQEAVSDSTLDALEGWDTEVFKERLAEMDALTPFEVEYNPSLERVVKSFLLQRRDLMERMLSASQFYFPLFEESLAKNDLPLELKYLAIVESALNPRARSRVGATGLWQFMYGTGRMYGLSVSSYVDERNDPLLATAAASAYLSKLYEIFGDWDLALAAYNSGPGNVNKAIRRSGGQTNYWNIRRNLPRETAGYVPAFLATYYIFHYAEEHGLRPTEAPRPYLETDTIHIKQTLTFDQISKVTAISVPELRILNPAYKLDIIPKVKGKEYALRLPVYAIGRFVNNEAKIYEEAKEALAKREKPLPELVQAEDRIRYRVRSGDYLGKIAERYGVGVSQIKRWNGLRSNNLRIGQRLTIYPRKPVTTAKPSTSNSSKETTTTASSSAGGAKIHVVRKGDSLWTISQQYPGVSIENLKEWNGLRGNTLMPGTRLKLCNCNSL</sequence>
<dbReference type="EMBL" id="FOYQ01000001">
    <property type="protein sequence ID" value="SFR36530.1"/>
    <property type="molecule type" value="Genomic_DNA"/>
</dbReference>
<dbReference type="AlphaFoldDB" id="A0A1I6G335"/>
<evidence type="ECO:0000259" key="4">
    <source>
        <dbReference type="PROSITE" id="PS51782"/>
    </source>
</evidence>
<dbReference type="OrthoDB" id="9815002at2"/>